<gene>
    <name evidence="3" type="ORF">EB796_004245</name>
</gene>
<feature type="transmembrane region" description="Helical" evidence="2">
    <location>
        <begin position="6"/>
        <end position="24"/>
    </location>
</feature>
<feature type="region of interest" description="Disordered" evidence="1">
    <location>
        <begin position="79"/>
        <end position="102"/>
    </location>
</feature>
<keyword evidence="2" id="KW-1133">Transmembrane helix</keyword>
<name>A0A7J7KGT7_BUGNE</name>
<evidence type="ECO:0000256" key="2">
    <source>
        <dbReference type="SAM" id="Phobius"/>
    </source>
</evidence>
<dbReference type="AlphaFoldDB" id="A0A7J7KGT7"/>
<accession>A0A7J7KGT7</accession>
<organism evidence="3 4">
    <name type="scientific">Bugula neritina</name>
    <name type="common">Brown bryozoan</name>
    <name type="synonym">Sertularia neritina</name>
    <dbReference type="NCBI Taxonomy" id="10212"/>
    <lineage>
        <taxon>Eukaryota</taxon>
        <taxon>Metazoa</taxon>
        <taxon>Spiralia</taxon>
        <taxon>Lophotrochozoa</taxon>
        <taxon>Bryozoa</taxon>
        <taxon>Gymnolaemata</taxon>
        <taxon>Cheilostomatida</taxon>
        <taxon>Flustrina</taxon>
        <taxon>Buguloidea</taxon>
        <taxon>Bugulidae</taxon>
        <taxon>Bugula</taxon>
    </lineage>
</organism>
<reference evidence="3" key="1">
    <citation type="submission" date="2020-06" db="EMBL/GenBank/DDBJ databases">
        <title>Draft genome of Bugula neritina, a colonial animal packing powerful symbionts and potential medicines.</title>
        <authorList>
            <person name="Rayko M."/>
        </authorList>
    </citation>
    <scope>NUCLEOTIDE SEQUENCE [LARGE SCALE GENOMIC DNA]</scope>
    <source>
        <strain evidence="3">Kwan_BN1</strain>
    </source>
</reference>
<comment type="caution">
    <text evidence="3">The sequence shown here is derived from an EMBL/GenBank/DDBJ whole genome shotgun (WGS) entry which is preliminary data.</text>
</comment>
<sequence length="102" mass="11107">MEDGTYVIIIVAALMVKVIIWVVICRYRCNARQRVVTRQVVTVTAPHPSIHSPYGPTATSTGYASGVTQEPIHFAPLPAAPGKPTVTLEPEIPDSQPPPYDR</sequence>
<evidence type="ECO:0000313" key="4">
    <source>
        <dbReference type="Proteomes" id="UP000593567"/>
    </source>
</evidence>
<dbReference type="EMBL" id="VXIV02000571">
    <property type="protein sequence ID" value="KAF6037423.1"/>
    <property type="molecule type" value="Genomic_DNA"/>
</dbReference>
<evidence type="ECO:0000256" key="1">
    <source>
        <dbReference type="SAM" id="MobiDB-lite"/>
    </source>
</evidence>
<keyword evidence="4" id="KW-1185">Reference proteome</keyword>
<evidence type="ECO:0000313" key="3">
    <source>
        <dbReference type="EMBL" id="KAF6037423.1"/>
    </source>
</evidence>
<protein>
    <submittedName>
        <fullName evidence="3">Uncharacterized protein</fullName>
    </submittedName>
</protein>
<keyword evidence="2" id="KW-0472">Membrane</keyword>
<keyword evidence="2" id="KW-0812">Transmembrane</keyword>
<dbReference type="Proteomes" id="UP000593567">
    <property type="component" value="Unassembled WGS sequence"/>
</dbReference>
<proteinExistence type="predicted"/>